<protein>
    <submittedName>
        <fullName evidence="1">Uncharacterized protein</fullName>
    </submittedName>
</protein>
<accession>A0ABS8N4M2</accession>
<name>A0ABS8N4M2_9CLOT</name>
<dbReference type="RefSeq" id="WP_150356788.1">
    <property type="nucleotide sequence ID" value="NZ_JAJJPB010000007.1"/>
</dbReference>
<sequence length="70" mass="8250">MDRSKIIMNSGTEYFVDKDPQRVISDYGCIEDKFLEIQDCRNNNRVIININNISSIEPCKYKKYVVTLEE</sequence>
<reference evidence="1" key="1">
    <citation type="submission" date="2021-11" db="EMBL/GenBank/DDBJ databases">
        <authorList>
            <person name="Qingchun L."/>
            <person name="Dong Z."/>
            <person name="Zongwei Q."/>
            <person name="Jia Z."/>
            <person name="Duotao L."/>
        </authorList>
    </citation>
    <scope>NUCLEOTIDE SEQUENCE</scope>
    <source>
        <strain evidence="1">WLY-B-L2</strain>
    </source>
</reference>
<evidence type="ECO:0000313" key="1">
    <source>
        <dbReference type="EMBL" id="MCC9294760.1"/>
    </source>
</evidence>
<evidence type="ECO:0000313" key="2">
    <source>
        <dbReference type="Proteomes" id="UP001165422"/>
    </source>
</evidence>
<organism evidence="1 2">
    <name type="scientific">Clostridium aromativorans</name>
    <dbReference type="NCBI Taxonomy" id="2836848"/>
    <lineage>
        <taxon>Bacteria</taxon>
        <taxon>Bacillati</taxon>
        <taxon>Bacillota</taxon>
        <taxon>Clostridia</taxon>
        <taxon>Eubacteriales</taxon>
        <taxon>Clostridiaceae</taxon>
        <taxon>Clostridium</taxon>
    </lineage>
</organism>
<dbReference type="EMBL" id="JAJJPB010000007">
    <property type="protein sequence ID" value="MCC9294760.1"/>
    <property type="molecule type" value="Genomic_DNA"/>
</dbReference>
<keyword evidence="2" id="KW-1185">Reference proteome</keyword>
<gene>
    <name evidence="1" type="ORF">LN736_07810</name>
</gene>
<comment type="caution">
    <text evidence="1">The sequence shown here is derived from an EMBL/GenBank/DDBJ whole genome shotgun (WGS) entry which is preliminary data.</text>
</comment>
<proteinExistence type="predicted"/>
<dbReference type="Proteomes" id="UP001165422">
    <property type="component" value="Unassembled WGS sequence"/>
</dbReference>